<proteinExistence type="predicted"/>
<name>B5BUV6_BACTU</name>
<dbReference type="Gene3D" id="3.10.290.50">
    <property type="match status" value="1"/>
</dbReference>
<dbReference type="AlphaFoldDB" id="B5BUV6"/>
<dbReference type="Gene3D" id="2.60.40.4280">
    <property type="match status" value="1"/>
</dbReference>
<dbReference type="CDD" id="cd20222">
    <property type="entry name" value="PFM_parasporin-2-like"/>
    <property type="match status" value="1"/>
</dbReference>
<dbReference type="SUPFAM" id="SSF56973">
    <property type="entry name" value="Aerolisin/ETX pore-forming domain"/>
    <property type="match status" value="1"/>
</dbReference>
<gene>
    <name evidence="1" type="primary">PS2</name>
</gene>
<dbReference type="SMR" id="B5BUV6"/>
<dbReference type="Pfam" id="PF03318">
    <property type="entry name" value="ETX_MTX2"/>
    <property type="match status" value="1"/>
</dbReference>
<dbReference type="CDD" id="cd21130">
    <property type="entry name" value="parasporin-2-like_N-term"/>
    <property type="match status" value="1"/>
</dbReference>
<reference evidence="1" key="1">
    <citation type="journal article" date="2013" name="Biotechnol. Lett.">
        <title>Identification of a second cytotoxic protein produced by Bacillus thuringiensis A1470.</title>
        <authorList>
            <person name="Okumura S."/>
            <person name="Ishikawa T."/>
            <person name="Saitoh H."/>
            <person name="Akao T."/>
            <person name="Mizuki E."/>
        </authorList>
    </citation>
    <scope>NUCLEOTIDE SEQUENCE</scope>
    <source>
        <strain evidence="1">A1470</strain>
    </source>
</reference>
<sequence length="338" mass="37496">MYNDKRMCSDPYQGMNKPHYCNCHTYNNSEITGGLQVDLDNQVAETFQSTTDVIREYLMFNELSALSSSPESVRSRFFSIYGTNPDGIALNNETYFNAVKPPITAQYGYYCYKNVGTVQYVNRPTDINPNVILAQDTLTNNTNEPFTTTITITGSFTNTSTVTSSTTTGFKFTSKLSIKKVFEIGGEVSFSTTIGTSETTTETITVSKSVTVTVPAQSRRTIQLTAKIAKESADFSAPITVDGYFGANFPKRVGPGGHYYWFNPARDVLNTTSGTLRGTVTNVSSFDFQTIVQPARSLLDEQQETLEYAIPGDPSGEQLQQMEQRMFFSQCQCPKWGN</sequence>
<dbReference type="EMBL" id="AB454419">
    <property type="protein sequence ID" value="BAG68906.1"/>
    <property type="molecule type" value="Genomic_DNA"/>
</dbReference>
<organism evidence="1">
    <name type="scientific">Bacillus thuringiensis serovar shandongiensis</name>
    <dbReference type="NCBI Taxonomy" id="180886"/>
    <lineage>
        <taxon>Bacteria</taxon>
        <taxon>Bacillati</taxon>
        <taxon>Bacillota</taxon>
        <taxon>Bacilli</taxon>
        <taxon>Bacillales</taxon>
        <taxon>Bacillaceae</taxon>
        <taxon>Bacillus</taxon>
        <taxon>Bacillus cereus group</taxon>
    </lineage>
</organism>
<protein>
    <submittedName>
        <fullName evidence="1">Parasporin2</fullName>
    </submittedName>
</protein>
<accession>B5BUV6</accession>
<dbReference type="Gene3D" id="2.60.40.3040">
    <property type="match status" value="1"/>
</dbReference>
<dbReference type="InterPro" id="IPR004991">
    <property type="entry name" value="Aerolysin-like"/>
</dbReference>
<evidence type="ECO:0000313" key="1">
    <source>
        <dbReference type="EMBL" id="BAG68906.1"/>
    </source>
</evidence>